<dbReference type="PANTHER" id="PTHR46040">
    <property type="entry name" value="HIGH MOBILITY GROUP PROTEIN 2"/>
    <property type="match status" value="1"/>
</dbReference>
<dbReference type="InterPro" id="IPR051965">
    <property type="entry name" value="ChromReg_NeuronalGeneExpr"/>
</dbReference>
<evidence type="ECO:0000313" key="8">
    <source>
        <dbReference type="Proteomes" id="UP001153148"/>
    </source>
</evidence>
<dbReference type="Proteomes" id="UP001153148">
    <property type="component" value="Unassembled WGS sequence"/>
</dbReference>
<sequence length="562" mass="61820">MDDDVSGAFFAISNIFNVPQQLNVPVTSLQSRFKQENKSDTVNAANDLLVCLSLKDALTSGVGGLNLSVEDLQNVAAQLLTQQSTEKIASSEETGSHVPLDKQQQCNKQAAINGSSDTPVPRKGAEDLGKYCRKKSGNRPRSAPGDSQTDVPGGTAVPFQELGSAKNSAPSNQVESNQVEELGLLQVESNQVEELGLLQVESNQVEELGLLQVESNQVEELGLLQVESNQSKRRGGWPKGRKRKPELVDMRPPKAPATGYVLYLNEKRKNYKDLPFPEVTKLLGNEWSKLSLEDKRVYLVQAEVEKKRYREELKAYRQSDVYQSYLDRKRNKHLQENGTEESDMDATDEIEDEDNEELYLSHLRPVVQFTTQQEGASVRPTASADNTRTGGLTLLSCVGLVCQGREIWVAIPVGFTESISGEFTKERLAAAEQEGGSSGYSLSTTSLDESSLDGFTPPGVPGGKTRRQETGACPAPDMTDSICRLMTTYSEREREIRSLSSRLEQVRTKNAELMSALGELLAREGRLNAQLETETQLEVTLEQQLLSLWVLPTACLSSANTS</sequence>
<dbReference type="PROSITE" id="PS50118">
    <property type="entry name" value="HMG_BOX_2"/>
    <property type="match status" value="1"/>
</dbReference>
<dbReference type="CDD" id="cd21980">
    <property type="entry name" value="HMG-box_HMG20"/>
    <property type="match status" value="1"/>
</dbReference>
<dbReference type="Gene3D" id="1.10.30.10">
    <property type="entry name" value="High mobility group box domain"/>
    <property type="match status" value="1"/>
</dbReference>
<reference evidence="7" key="1">
    <citation type="submission" date="2021-03" db="EMBL/GenBank/DDBJ databases">
        <authorList>
            <person name="Tran Van P."/>
        </authorList>
    </citation>
    <scope>NUCLEOTIDE SEQUENCE</scope>
</reference>
<name>A0ABN7NXH6_TIMPD</name>
<organism evidence="7 8">
    <name type="scientific">Timema podura</name>
    <name type="common">Walking stick</name>
    <dbReference type="NCBI Taxonomy" id="61482"/>
    <lineage>
        <taxon>Eukaryota</taxon>
        <taxon>Metazoa</taxon>
        <taxon>Ecdysozoa</taxon>
        <taxon>Arthropoda</taxon>
        <taxon>Hexapoda</taxon>
        <taxon>Insecta</taxon>
        <taxon>Pterygota</taxon>
        <taxon>Neoptera</taxon>
        <taxon>Polyneoptera</taxon>
        <taxon>Phasmatodea</taxon>
        <taxon>Timematodea</taxon>
        <taxon>Timematoidea</taxon>
        <taxon>Timematidae</taxon>
        <taxon>Timema</taxon>
    </lineage>
</organism>
<evidence type="ECO:0000256" key="5">
    <source>
        <dbReference type="SAM" id="MobiDB-lite"/>
    </source>
</evidence>
<evidence type="ECO:0000256" key="1">
    <source>
        <dbReference type="ARBA" id="ARBA00023125"/>
    </source>
</evidence>
<evidence type="ECO:0000256" key="4">
    <source>
        <dbReference type="SAM" id="Coils"/>
    </source>
</evidence>
<feature type="domain" description="HMG box" evidence="6">
    <location>
        <begin position="253"/>
        <end position="317"/>
    </location>
</feature>
<dbReference type="PANTHER" id="PTHR46040:SF3">
    <property type="entry name" value="HIGH MOBILITY GROUP PROTEIN 2"/>
    <property type="match status" value="1"/>
</dbReference>
<dbReference type="InterPro" id="IPR036910">
    <property type="entry name" value="HMG_box_dom_sf"/>
</dbReference>
<dbReference type="SMART" id="SM00398">
    <property type="entry name" value="HMG"/>
    <property type="match status" value="1"/>
</dbReference>
<feature type="coiled-coil region" evidence="4">
    <location>
        <begin position="489"/>
        <end position="523"/>
    </location>
</feature>
<dbReference type="InterPro" id="IPR009071">
    <property type="entry name" value="HMG_box_dom"/>
</dbReference>
<comment type="caution">
    <text evidence="7">The sequence shown here is derived from an EMBL/GenBank/DDBJ whole genome shotgun (WGS) entry which is preliminary data.</text>
</comment>
<proteinExistence type="predicted"/>
<feature type="coiled-coil region" evidence="4">
    <location>
        <begin position="292"/>
        <end position="319"/>
    </location>
</feature>
<feature type="compositionally biased region" description="Basic residues" evidence="5">
    <location>
        <begin position="231"/>
        <end position="244"/>
    </location>
</feature>
<keyword evidence="1 3" id="KW-0238">DNA-binding</keyword>
<feature type="region of interest" description="Disordered" evidence="5">
    <location>
        <begin position="111"/>
        <end position="176"/>
    </location>
</feature>
<feature type="region of interest" description="Disordered" evidence="5">
    <location>
        <begin position="430"/>
        <end position="477"/>
    </location>
</feature>
<keyword evidence="8" id="KW-1185">Reference proteome</keyword>
<feature type="compositionally biased region" description="Low complexity" evidence="5">
    <location>
        <begin position="439"/>
        <end position="453"/>
    </location>
</feature>
<feature type="DNA-binding region" description="HMG box" evidence="3">
    <location>
        <begin position="253"/>
        <end position="317"/>
    </location>
</feature>
<dbReference type="EMBL" id="CAJPIN010007052">
    <property type="protein sequence ID" value="CAG2058326.1"/>
    <property type="molecule type" value="Genomic_DNA"/>
</dbReference>
<accession>A0ABN7NXH6</accession>
<feature type="compositionally biased region" description="Polar residues" evidence="5">
    <location>
        <begin position="165"/>
        <end position="176"/>
    </location>
</feature>
<evidence type="ECO:0000259" key="6">
    <source>
        <dbReference type="PROSITE" id="PS50118"/>
    </source>
</evidence>
<evidence type="ECO:0000256" key="2">
    <source>
        <dbReference type="ARBA" id="ARBA00023242"/>
    </source>
</evidence>
<feature type="region of interest" description="Disordered" evidence="5">
    <location>
        <begin position="229"/>
        <end position="252"/>
    </location>
</feature>
<dbReference type="SUPFAM" id="SSF47095">
    <property type="entry name" value="HMG-box"/>
    <property type="match status" value="1"/>
</dbReference>
<dbReference type="Pfam" id="PF00505">
    <property type="entry name" value="HMG_box"/>
    <property type="match status" value="1"/>
</dbReference>
<gene>
    <name evidence="7" type="ORF">TPAB3V08_LOCUS5298</name>
</gene>
<evidence type="ECO:0000256" key="3">
    <source>
        <dbReference type="PROSITE-ProRule" id="PRU00267"/>
    </source>
</evidence>
<keyword evidence="2 3" id="KW-0539">Nucleus</keyword>
<evidence type="ECO:0000313" key="7">
    <source>
        <dbReference type="EMBL" id="CAG2058326.1"/>
    </source>
</evidence>
<protein>
    <recommendedName>
        <fullName evidence="6">HMG box domain-containing protein</fullName>
    </recommendedName>
</protein>
<keyword evidence="4" id="KW-0175">Coiled coil</keyword>